<dbReference type="InterPro" id="IPR002898">
    <property type="entry name" value="MotA_ExbB_proton_chnl"/>
</dbReference>
<organism evidence="10 12">
    <name type="scientific">Rotaria magnacalcarata</name>
    <dbReference type="NCBI Taxonomy" id="392030"/>
    <lineage>
        <taxon>Eukaryota</taxon>
        <taxon>Metazoa</taxon>
        <taxon>Spiralia</taxon>
        <taxon>Gnathifera</taxon>
        <taxon>Rotifera</taxon>
        <taxon>Eurotatoria</taxon>
        <taxon>Bdelloidea</taxon>
        <taxon>Philodinida</taxon>
        <taxon>Philodinidae</taxon>
        <taxon>Rotaria</taxon>
    </lineage>
</organism>
<evidence type="ECO:0000256" key="3">
    <source>
        <dbReference type="ARBA" id="ARBA00022692"/>
    </source>
</evidence>
<feature type="domain" description="Motility protein A N-terminal" evidence="9">
    <location>
        <begin position="4"/>
        <end position="93"/>
    </location>
</feature>
<dbReference type="PANTHER" id="PTHR30433">
    <property type="entry name" value="CHEMOTAXIS PROTEIN MOTA"/>
    <property type="match status" value="1"/>
</dbReference>
<keyword evidence="3 7" id="KW-0812">Transmembrane</keyword>
<name>A0A816N375_9BILA</name>
<feature type="transmembrane region" description="Helical" evidence="7">
    <location>
        <begin position="32"/>
        <end position="49"/>
    </location>
</feature>
<dbReference type="Pfam" id="PF20560">
    <property type="entry name" value="MotA_N"/>
    <property type="match status" value="1"/>
</dbReference>
<comment type="subcellular location">
    <subcellularLocation>
        <location evidence="1">Cell membrane</location>
        <topology evidence="1">Multi-pass membrane protein</topology>
    </subcellularLocation>
</comment>
<sequence>MFYIIGIIVVFGSIGLGYTVHGENLQVLYQPSEFIIIVGAAIGSVLIGYPKSSIIRTLKSLKCMFSTGPYDKKDYMELLLFSFNTFKLMKIKGMLEIETHIENINESELFQLAPVLKKEEFVNNFMADNLRLITMGMDNSYQLEDTIDKEIELYKTNSNIPGDIFANLGDSLPALGIVAAVLGVITTMRSIMEPPDVLGSLIGAALVGTFLGVLLAYGLCGHMGSFLHKYADYKVKFIECAKMGFIAYLNGNPPIIVVEFMRKSIPDHMRPSFEELDQYINEKSMKIMG</sequence>
<gene>
    <name evidence="11" type="ORF">UXM345_LOCUS4408</name>
    <name evidence="10" type="ORF">XDN619_LOCUS4814</name>
</gene>
<keyword evidence="4" id="KW-0283">Flagellar rotation</keyword>
<dbReference type="EMBL" id="CAJOBF010000300">
    <property type="protein sequence ID" value="CAF3794020.1"/>
    <property type="molecule type" value="Genomic_DNA"/>
</dbReference>
<evidence type="ECO:0000313" key="12">
    <source>
        <dbReference type="Proteomes" id="UP000663887"/>
    </source>
</evidence>
<feature type="transmembrane region" description="Helical" evidence="7">
    <location>
        <begin position="197"/>
        <end position="220"/>
    </location>
</feature>
<reference evidence="10" key="1">
    <citation type="submission" date="2021-02" db="EMBL/GenBank/DDBJ databases">
        <authorList>
            <person name="Nowell W R."/>
        </authorList>
    </citation>
    <scope>NUCLEOTIDE SEQUENCE</scope>
</reference>
<accession>A0A816N375</accession>
<dbReference type="InterPro" id="IPR046786">
    <property type="entry name" value="MotA_N"/>
</dbReference>
<dbReference type="Pfam" id="PF01618">
    <property type="entry name" value="MotA_ExbB"/>
    <property type="match status" value="1"/>
</dbReference>
<feature type="transmembrane region" description="Helical" evidence="7">
    <location>
        <begin position="172"/>
        <end position="191"/>
    </location>
</feature>
<dbReference type="Proteomes" id="UP000663887">
    <property type="component" value="Unassembled WGS sequence"/>
</dbReference>
<evidence type="ECO:0008006" key="13">
    <source>
        <dbReference type="Google" id="ProtNLM"/>
    </source>
</evidence>
<evidence type="ECO:0000256" key="1">
    <source>
        <dbReference type="ARBA" id="ARBA00004651"/>
    </source>
</evidence>
<dbReference type="EMBL" id="CAJNRG010001166">
    <property type="protein sequence ID" value="CAF2028611.1"/>
    <property type="molecule type" value="Genomic_DNA"/>
</dbReference>
<evidence type="ECO:0000259" key="9">
    <source>
        <dbReference type="Pfam" id="PF20560"/>
    </source>
</evidence>
<evidence type="ECO:0000256" key="7">
    <source>
        <dbReference type="SAM" id="Phobius"/>
    </source>
</evidence>
<feature type="domain" description="MotA/TolQ/ExbB proton channel" evidence="8">
    <location>
        <begin position="120"/>
        <end position="228"/>
    </location>
</feature>
<dbReference type="GO" id="GO:0006935">
    <property type="term" value="P:chemotaxis"/>
    <property type="evidence" value="ECO:0007669"/>
    <property type="project" value="InterPro"/>
</dbReference>
<evidence type="ECO:0000256" key="4">
    <source>
        <dbReference type="ARBA" id="ARBA00022779"/>
    </source>
</evidence>
<evidence type="ECO:0000313" key="11">
    <source>
        <dbReference type="EMBL" id="CAF3794020.1"/>
    </source>
</evidence>
<proteinExistence type="predicted"/>
<dbReference type="InterPro" id="IPR047055">
    <property type="entry name" value="MotA-like"/>
</dbReference>
<evidence type="ECO:0000256" key="2">
    <source>
        <dbReference type="ARBA" id="ARBA00022475"/>
    </source>
</evidence>
<dbReference type="GO" id="GO:0005886">
    <property type="term" value="C:plasma membrane"/>
    <property type="evidence" value="ECO:0007669"/>
    <property type="project" value="UniProtKB-SubCell"/>
</dbReference>
<evidence type="ECO:0000256" key="5">
    <source>
        <dbReference type="ARBA" id="ARBA00022989"/>
    </source>
</evidence>
<keyword evidence="2" id="KW-1003">Cell membrane</keyword>
<keyword evidence="6 7" id="KW-0472">Membrane</keyword>
<dbReference type="Proteomes" id="UP000663842">
    <property type="component" value="Unassembled WGS sequence"/>
</dbReference>
<dbReference type="PANTHER" id="PTHR30433:SF4">
    <property type="entry name" value="MOTILITY PROTEIN A"/>
    <property type="match status" value="1"/>
</dbReference>
<protein>
    <recommendedName>
        <fullName evidence="13">Flagellar motor protein MotA</fullName>
    </recommendedName>
</protein>
<dbReference type="AlphaFoldDB" id="A0A816N375"/>
<evidence type="ECO:0000256" key="6">
    <source>
        <dbReference type="ARBA" id="ARBA00023136"/>
    </source>
</evidence>
<comment type="caution">
    <text evidence="10">The sequence shown here is derived from an EMBL/GenBank/DDBJ whole genome shotgun (WGS) entry which is preliminary data.</text>
</comment>
<evidence type="ECO:0000259" key="8">
    <source>
        <dbReference type="Pfam" id="PF01618"/>
    </source>
</evidence>
<evidence type="ECO:0000313" key="10">
    <source>
        <dbReference type="EMBL" id="CAF2028611.1"/>
    </source>
</evidence>
<keyword evidence="5 7" id="KW-1133">Transmembrane helix</keyword>